<feature type="region of interest" description="Disordered" evidence="1">
    <location>
        <begin position="248"/>
        <end position="285"/>
    </location>
</feature>
<feature type="domain" description="DUF7580" evidence="2">
    <location>
        <begin position="179"/>
        <end position="538"/>
    </location>
</feature>
<dbReference type="Proteomes" id="UP001275084">
    <property type="component" value="Unassembled WGS sequence"/>
</dbReference>
<comment type="caution">
    <text evidence="3">The sequence shown here is derived from an EMBL/GenBank/DDBJ whole genome shotgun (WGS) entry which is preliminary data.</text>
</comment>
<keyword evidence="4" id="KW-1185">Reference proteome</keyword>
<dbReference type="Pfam" id="PF24476">
    <property type="entry name" value="DUF7580"/>
    <property type="match status" value="1"/>
</dbReference>
<organism evidence="3 4">
    <name type="scientific">Lasiosphaeria hispida</name>
    <dbReference type="NCBI Taxonomy" id="260671"/>
    <lineage>
        <taxon>Eukaryota</taxon>
        <taxon>Fungi</taxon>
        <taxon>Dikarya</taxon>
        <taxon>Ascomycota</taxon>
        <taxon>Pezizomycotina</taxon>
        <taxon>Sordariomycetes</taxon>
        <taxon>Sordariomycetidae</taxon>
        <taxon>Sordariales</taxon>
        <taxon>Lasiosphaeriaceae</taxon>
        <taxon>Lasiosphaeria</taxon>
    </lineage>
</organism>
<gene>
    <name evidence="3" type="ORF">B0T25DRAFT_496700</name>
</gene>
<dbReference type="PANTHER" id="PTHR35186">
    <property type="entry name" value="ANK_REP_REGION DOMAIN-CONTAINING PROTEIN"/>
    <property type="match status" value="1"/>
</dbReference>
<dbReference type="AlphaFoldDB" id="A0AAJ0MIV6"/>
<evidence type="ECO:0000313" key="3">
    <source>
        <dbReference type="EMBL" id="KAK3360709.1"/>
    </source>
</evidence>
<name>A0AAJ0MIV6_9PEZI</name>
<evidence type="ECO:0000259" key="2">
    <source>
        <dbReference type="Pfam" id="PF24476"/>
    </source>
</evidence>
<dbReference type="EMBL" id="JAUIQD010000002">
    <property type="protein sequence ID" value="KAK3360709.1"/>
    <property type="molecule type" value="Genomic_DNA"/>
</dbReference>
<reference evidence="3" key="1">
    <citation type="journal article" date="2023" name="Mol. Phylogenet. Evol.">
        <title>Genome-scale phylogeny and comparative genomics of the fungal order Sordariales.</title>
        <authorList>
            <person name="Hensen N."/>
            <person name="Bonometti L."/>
            <person name="Westerberg I."/>
            <person name="Brannstrom I.O."/>
            <person name="Guillou S."/>
            <person name="Cros-Aarteil S."/>
            <person name="Calhoun S."/>
            <person name="Haridas S."/>
            <person name="Kuo A."/>
            <person name="Mondo S."/>
            <person name="Pangilinan J."/>
            <person name="Riley R."/>
            <person name="LaButti K."/>
            <person name="Andreopoulos B."/>
            <person name="Lipzen A."/>
            <person name="Chen C."/>
            <person name="Yan M."/>
            <person name="Daum C."/>
            <person name="Ng V."/>
            <person name="Clum A."/>
            <person name="Steindorff A."/>
            <person name="Ohm R.A."/>
            <person name="Martin F."/>
            <person name="Silar P."/>
            <person name="Natvig D.O."/>
            <person name="Lalanne C."/>
            <person name="Gautier V."/>
            <person name="Ament-Velasquez S.L."/>
            <person name="Kruys A."/>
            <person name="Hutchinson M.I."/>
            <person name="Powell A.J."/>
            <person name="Barry K."/>
            <person name="Miller A.N."/>
            <person name="Grigoriev I.V."/>
            <person name="Debuchy R."/>
            <person name="Gladieux P."/>
            <person name="Hiltunen Thoren M."/>
            <person name="Johannesson H."/>
        </authorList>
    </citation>
    <scope>NUCLEOTIDE SEQUENCE</scope>
    <source>
        <strain evidence="3">CBS 955.72</strain>
    </source>
</reference>
<reference evidence="3" key="2">
    <citation type="submission" date="2023-06" db="EMBL/GenBank/DDBJ databases">
        <authorList>
            <consortium name="Lawrence Berkeley National Laboratory"/>
            <person name="Haridas S."/>
            <person name="Hensen N."/>
            <person name="Bonometti L."/>
            <person name="Westerberg I."/>
            <person name="Brannstrom I.O."/>
            <person name="Guillou S."/>
            <person name="Cros-Aarteil S."/>
            <person name="Calhoun S."/>
            <person name="Kuo A."/>
            <person name="Mondo S."/>
            <person name="Pangilinan J."/>
            <person name="Riley R."/>
            <person name="Labutti K."/>
            <person name="Andreopoulos B."/>
            <person name="Lipzen A."/>
            <person name="Chen C."/>
            <person name="Yanf M."/>
            <person name="Daum C."/>
            <person name="Ng V."/>
            <person name="Clum A."/>
            <person name="Steindorff A."/>
            <person name="Ohm R."/>
            <person name="Martin F."/>
            <person name="Silar P."/>
            <person name="Natvig D."/>
            <person name="Lalanne C."/>
            <person name="Gautier V."/>
            <person name="Ament-Velasquez S.L."/>
            <person name="Kruys A."/>
            <person name="Hutchinson M.I."/>
            <person name="Powell A.J."/>
            <person name="Barry K."/>
            <person name="Miller A.N."/>
            <person name="Grigoriev I.V."/>
            <person name="Debuchy R."/>
            <person name="Gladieux P."/>
            <person name="Thoren M.H."/>
            <person name="Johannesson H."/>
        </authorList>
    </citation>
    <scope>NUCLEOTIDE SEQUENCE</scope>
    <source>
        <strain evidence="3">CBS 955.72</strain>
    </source>
</reference>
<sequence length="552" mass="62553">MEVAGLVLGAIPLVIWALENYVRPFRNSDNEHIVIETLRAGLELQQERIERIYERIGLDKPSDRELEDRLRELFPGMAENLLNIIRLMDGLVSTVLKDLKVDKQQQQLWAEPSDRMQFEWRKVKRKFKLKHCQKVLGDLRVWNGDLEKYLEKPEVPATTDGQAVQDLVLRFNAKRCNIVRESMNSFHRALSFHMGCTCRSPHQVTVQLDWSACEADSGVSKAAIHSSSLEPPEDCWRRLHVVPQIIPTTEPPRQLRPTLRTRLQAPTASVPRGRTPSPHPPRAPSPLSYAPVEIYNICGYLRDWNNIGSLHGFIRDPEVTESIERRFILKGSSKTQTSKSVTMSLPLKHLLNNRGKEPVLILTRKHKYGIAAALCWSVLHLSGSPWLENQLDAERAILLYSTSRQTLSCHPSLSCRLPALKSPARDEPTPRMPRSKTQTLVYSLGIALIELCTYNPVGSLLQVPSPNDLTLLLGDTAIPNDVMQELIERVRAEAGDAYGDAVERCITFALGGGRSKKNFESPEFRRLFYSMVVAPVQATYQMMPEMGDKYDD</sequence>
<dbReference type="PANTHER" id="PTHR35186:SF4">
    <property type="entry name" value="PRION-INHIBITION AND PROPAGATION HELO DOMAIN-CONTAINING PROTEIN"/>
    <property type="match status" value="1"/>
</dbReference>
<evidence type="ECO:0000313" key="4">
    <source>
        <dbReference type="Proteomes" id="UP001275084"/>
    </source>
</evidence>
<proteinExistence type="predicted"/>
<protein>
    <recommendedName>
        <fullName evidence="2">DUF7580 domain-containing protein</fullName>
    </recommendedName>
</protein>
<evidence type="ECO:0000256" key="1">
    <source>
        <dbReference type="SAM" id="MobiDB-lite"/>
    </source>
</evidence>
<feature type="compositionally biased region" description="Low complexity" evidence="1">
    <location>
        <begin position="248"/>
        <end position="267"/>
    </location>
</feature>
<dbReference type="InterPro" id="IPR056002">
    <property type="entry name" value="DUF7580"/>
</dbReference>
<accession>A0AAJ0MIV6</accession>